<evidence type="ECO:0000259" key="11">
    <source>
        <dbReference type="PROSITE" id="PS51278"/>
    </source>
</evidence>
<dbReference type="eggNOG" id="arCOG00071">
    <property type="taxonomic scope" value="Archaea"/>
</dbReference>
<evidence type="ECO:0000256" key="7">
    <source>
        <dbReference type="ARBA" id="ARBA00029440"/>
    </source>
</evidence>
<evidence type="ECO:0000256" key="4">
    <source>
        <dbReference type="ARBA" id="ARBA00022840"/>
    </source>
</evidence>
<dbReference type="CDD" id="cd01991">
    <property type="entry name" value="Asn_synthase_B_C"/>
    <property type="match status" value="1"/>
</dbReference>
<accession>A6UTH5</accession>
<feature type="binding site" evidence="10">
    <location>
        <position position="305"/>
    </location>
    <ligand>
        <name>ATP</name>
        <dbReference type="ChEBI" id="CHEBI:30616"/>
    </ligand>
</feature>
<gene>
    <name evidence="12" type="ordered locus">Maeo_0205</name>
</gene>
<name>A6UTH5_META3</name>
<proteinExistence type="predicted"/>
<dbReference type="NCBIfam" id="TIGR01536">
    <property type="entry name" value="asn_synth_AEB"/>
    <property type="match status" value="1"/>
</dbReference>
<organism evidence="12 13">
    <name type="scientific">Methanococcus aeolicus (strain ATCC BAA-1280 / DSM 17508 / OCM 812 / Nankai-3)</name>
    <dbReference type="NCBI Taxonomy" id="419665"/>
    <lineage>
        <taxon>Archaea</taxon>
        <taxon>Methanobacteriati</taxon>
        <taxon>Methanobacteriota</taxon>
        <taxon>Methanomada group</taxon>
        <taxon>Methanococci</taxon>
        <taxon>Methanococcales</taxon>
        <taxon>Methanococcaceae</taxon>
        <taxon>Methanococcus</taxon>
    </lineage>
</organism>
<evidence type="ECO:0000256" key="2">
    <source>
        <dbReference type="ARBA" id="ARBA00022605"/>
    </source>
</evidence>
<dbReference type="InterPro" id="IPR029055">
    <property type="entry name" value="Ntn_hydrolases_N"/>
</dbReference>
<keyword evidence="2" id="KW-0028">Amino-acid biosynthesis</keyword>
<evidence type="ECO:0000256" key="9">
    <source>
        <dbReference type="PIRNR" id="PIRNR001589"/>
    </source>
</evidence>
<dbReference type="PROSITE" id="PS51278">
    <property type="entry name" value="GATASE_TYPE_2"/>
    <property type="match status" value="1"/>
</dbReference>
<dbReference type="Gene3D" id="3.60.20.10">
    <property type="entry name" value="Glutamine Phosphoribosylpyrophosphate, subunit 1, domain 1"/>
    <property type="match status" value="1"/>
</dbReference>
<dbReference type="PANTHER" id="PTHR11772:SF2">
    <property type="entry name" value="ASPARAGINE SYNTHETASE [GLUTAMINE-HYDROLYZING]"/>
    <property type="match status" value="1"/>
</dbReference>
<dbReference type="InterPro" id="IPR033738">
    <property type="entry name" value="AsnB_N"/>
</dbReference>
<dbReference type="GO" id="GO:0006529">
    <property type="term" value="P:asparagine biosynthetic process"/>
    <property type="evidence" value="ECO:0007669"/>
    <property type="project" value="UniProtKB-KW"/>
</dbReference>
<dbReference type="GO" id="GO:0005524">
    <property type="term" value="F:ATP binding"/>
    <property type="evidence" value="ECO:0007669"/>
    <property type="project" value="UniProtKB-KW"/>
</dbReference>
<dbReference type="SUPFAM" id="SSF56235">
    <property type="entry name" value="N-terminal nucleophile aminohydrolases (Ntn hydrolases)"/>
    <property type="match status" value="1"/>
</dbReference>
<dbReference type="PANTHER" id="PTHR11772">
    <property type="entry name" value="ASPARAGINE SYNTHETASE"/>
    <property type="match status" value="1"/>
</dbReference>
<feature type="binding site" evidence="10">
    <location>
        <position position="130"/>
    </location>
    <ligand>
        <name>L-glutamine</name>
        <dbReference type="ChEBI" id="CHEBI:58359"/>
    </ligand>
</feature>
<dbReference type="InterPro" id="IPR001962">
    <property type="entry name" value="Asn_synthase"/>
</dbReference>
<dbReference type="Pfam" id="PF00733">
    <property type="entry name" value="Asn_synthase"/>
    <property type="match status" value="2"/>
</dbReference>
<dbReference type="InterPro" id="IPR006426">
    <property type="entry name" value="Asn_synth_AEB"/>
</dbReference>
<comment type="pathway">
    <text evidence="7">Amino-acid biosynthesis.</text>
</comment>
<sequence>MCSINGIILKDDEEEPSSCSNDYNYNDIQLPKQLIKGMKILKHRGPDSSGLMFDDEVIYFNDFNELKELNTSQKNNRLGIGHNRLAIVGEANQPIPNENENLWTICNGEIYNYNELKEDLSSHDIYSDTDTEIILHAYEEDIFDELDGDYAYCIYDKDENKIILGRDLFGVKPLYYIDNKKYFAFASEKKALINLLMDINNLSFEDAYNYNISNLKPNSCIVYDLNDNELTKWENIRKITTNYFNKYKNMDYDVCKEELEEALWSSVSKRVNGIDEIGIIYSGGVDSTLIAKMASEYGEVILYVVGIDEKSDDIIWAEKAANDMGLKLRKKIINPKDYENYLLKVAYAIDEIDLMKMAVGIPMFVASEMAKEDGIKVVLSGQGADELFGGYNRYKRIFDENGANGLKEALYNDVMDIYKVNLERDDHCTMANGVELRVPFLDKNVVELGLSIPIEYKLNEKERKIILRDIALKYIPEYIAYRPKKAAQYGSGSEKIIFKVAKNYGYSKKEINKFFDEILFKKLKGMYINK</sequence>
<dbReference type="GeneID" id="5327303"/>
<dbReference type="EMBL" id="CP000743">
    <property type="protein sequence ID" value="ABR55797.1"/>
    <property type="molecule type" value="Genomic_DNA"/>
</dbReference>
<dbReference type="SUPFAM" id="SSF52402">
    <property type="entry name" value="Adenine nucleotide alpha hydrolases-like"/>
    <property type="match status" value="1"/>
</dbReference>
<keyword evidence="5" id="KW-0061">Asparagine biosynthesis</keyword>
<evidence type="ECO:0000256" key="6">
    <source>
        <dbReference type="ARBA" id="ARBA00022962"/>
    </source>
</evidence>
<dbReference type="HOGENOM" id="CLU_014658_4_0_2"/>
<feature type="domain" description="Glutamine amidotransferase type-2" evidence="11">
    <location>
        <begin position="2"/>
        <end position="226"/>
    </location>
</feature>
<dbReference type="CDD" id="cd00712">
    <property type="entry name" value="AsnB"/>
    <property type="match status" value="1"/>
</dbReference>
<dbReference type="Proteomes" id="UP000001106">
    <property type="component" value="Chromosome"/>
</dbReference>
<keyword evidence="13" id="KW-1185">Reference proteome</keyword>
<dbReference type="Pfam" id="PF13537">
    <property type="entry name" value="GATase_7"/>
    <property type="match status" value="1"/>
</dbReference>
<dbReference type="PIRSF" id="PIRSF001589">
    <property type="entry name" value="Asn_synthetase_glu-h"/>
    <property type="match status" value="1"/>
</dbReference>
<evidence type="ECO:0000256" key="3">
    <source>
        <dbReference type="ARBA" id="ARBA00022741"/>
    </source>
</evidence>
<dbReference type="KEGG" id="mae:Maeo_0205"/>
<evidence type="ECO:0000313" key="13">
    <source>
        <dbReference type="Proteomes" id="UP000001106"/>
    </source>
</evidence>
<dbReference type="InterPro" id="IPR017932">
    <property type="entry name" value="GATase_2_dom"/>
</dbReference>
<evidence type="ECO:0000313" key="12">
    <source>
        <dbReference type="EMBL" id="ABR55797.1"/>
    </source>
</evidence>
<dbReference type="GO" id="GO:0005829">
    <property type="term" value="C:cytosol"/>
    <property type="evidence" value="ECO:0007669"/>
    <property type="project" value="TreeGrafter"/>
</dbReference>
<reference evidence="12" key="1">
    <citation type="submission" date="2007-06" db="EMBL/GenBank/DDBJ databases">
        <title>Complete sequence of Methanococcus aeolicus Nankai-3.</title>
        <authorList>
            <consortium name="US DOE Joint Genome Institute"/>
            <person name="Copeland A."/>
            <person name="Lucas S."/>
            <person name="Lapidus A."/>
            <person name="Barry K."/>
            <person name="Glavina del Rio T."/>
            <person name="Dalin E."/>
            <person name="Tice H."/>
            <person name="Pitluck S."/>
            <person name="Chain P."/>
            <person name="Malfatti S."/>
            <person name="Shin M."/>
            <person name="Vergez L."/>
            <person name="Schmutz J."/>
            <person name="Larimer F."/>
            <person name="Land M."/>
            <person name="Hauser L."/>
            <person name="Kyrpides N."/>
            <person name="Lykidis A."/>
            <person name="Sieprawska-Lupa M."/>
            <person name="Whitman W.B."/>
            <person name="Richardson P."/>
        </authorList>
    </citation>
    <scope>NUCLEOTIDE SEQUENCE [LARGE SCALE GENOMIC DNA]</scope>
    <source>
        <strain evidence="12">Nankai-3</strain>
    </source>
</reference>
<keyword evidence="6" id="KW-0315">Glutamine amidotransferase</keyword>
<dbReference type="OrthoDB" id="8692at2157"/>
<dbReference type="GO" id="GO:0004066">
    <property type="term" value="F:asparagine synthase (glutamine-hydrolyzing) activity"/>
    <property type="evidence" value="ECO:0007669"/>
    <property type="project" value="UniProtKB-EC"/>
</dbReference>
<dbReference type="Gene3D" id="3.40.50.620">
    <property type="entry name" value="HUPs"/>
    <property type="match status" value="1"/>
</dbReference>
<evidence type="ECO:0000256" key="10">
    <source>
        <dbReference type="PIRSR" id="PIRSR001589-2"/>
    </source>
</evidence>
<protein>
    <recommendedName>
        <fullName evidence="9">Putative asparagine synthetase [glutamine-hydrolyzing]</fullName>
        <ecNumber evidence="9">6.3.5.4</ecNumber>
    </recommendedName>
</protein>
<dbReference type="RefSeq" id="WP_011972929.1">
    <property type="nucleotide sequence ID" value="NC_009635.1"/>
</dbReference>
<dbReference type="EC" id="6.3.5.4" evidence="9"/>
<evidence type="ECO:0000256" key="1">
    <source>
        <dbReference type="ARBA" id="ARBA00022598"/>
    </source>
</evidence>
<dbReference type="AlphaFoldDB" id="A6UTH5"/>
<comment type="catalytic activity">
    <reaction evidence="8 9">
        <text>L-aspartate + L-glutamine + ATP + H2O = L-asparagine + L-glutamate + AMP + diphosphate + H(+)</text>
        <dbReference type="Rhea" id="RHEA:12228"/>
        <dbReference type="ChEBI" id="CHEBI:15377"/>
        <dbReference type="ChEBI" id="CHEBI:15378"/>
        <dbReference type="ChEBI" id="CHEBI:29985"/>
        <dbReference type="ChEBI" id="CHEBI:29991"/>
        <dbReference type="ChEBI" id="CHEBI:30616"/>
        <dbReference type="ChEBI" id="CHEBI:33019"/>
        <dbReference type="ChEBI" id="CHEBI:58048"/>
        <dbReference type="ChEBI" id="CHEBI:58359"/>
        <dbReference type="ChEBI" id="CHEBI:456215"/>
        <dbReference type="EC" id="6.3.5.4"/>
    </reaction>
</comment>
<evidence type="ECO:0000256" key="8">
    <source>
        <dbReference type="ARBA" id="ARBA00048741"/>
    </source>
</evidence>
<dbReference type="STRING" id="419665.Maeo_0205"/>
<feature type="binding site" evidence="10">
    <location>
        <begin position="380"/>
        <end position="381"/>
    </location>
    <ligand>
        <name>ATP</name>
        <dbReference type="ChEBI" id="CHEBI:30616"/>
    </ligand>
</feature>
<dbReference type="InterPro" id="IPR050795">
    <property type="entry name" value="Asn_Synthetase"/>
</dbReference>
<dbReference type="InterPro" id="IPR014729">
    <property type="entry name" value="Rossmann-like_a/b/a_fold"/>
</dbReference>
<keyword evidence="1" id="KW-0436">Ligase</keyword>
<evidence type="ECO:0000256" key="5">
    <source>
        <dbReference type="ARBA" id="ARBA00022888"/>
    </source>
</evidence>
<keyword evidence="4 9" id="KW-0067">ATP-binding</keyword>
<keyword evidence="3 9" id="KW-0547">Nucleotide-binding</keyword>